<dbReference type="EMBL" id="AP019779">
    <property type="protein sequence ID" value="BBL61002.1"/>
    <property type="molecule type" value="Genomic_DNA"/>
</dbReference>
<reference evidence="1" key="1">
    <citation type="submission" date="2019-06" db="EMBL/GenBank/DDBJ databases">
        <title>Complete genome sequence of Methanobrevibacter arboriphilus strain SA.</title>
        <authorList>
            <person name="Asakawa S."/>
        </authorList>
    </citation>
    <scope>NUCLEOTIDE SEQUENCE</scope>
    <source>
        <strain evidence="1">SA</strain>
    </source>
</reference>
<evidence type="ECO:0000313" key="1">
    <source>
        <dbReference type="EMBL" id="BBL61002.1"/>
    </source>
</evidence>
<organism evidence="1 2">
    <name type="scientific">Methanobrevibacter arboriphilus</name>
    <dbReference type="NCBI Taxonomy" id="39441"/>
    <lineage>
        <taxon>Archaea</taxon>
        <taxon>Methanobacteriati</taxon>
        <taxon>Methanobacteriota</taxon>
        <taxon>Methanomada group</taxon>
        <taxon>Methanobacteria</taxon>
        <taxon>Methanobacteriales</taxon>
        <taxon>Methanobacteriaceae</taxon>
        <taxon>Methanobrevibacter</taxon>
    </lineage>
</organism>
<dbReference type="Proteomes" id="UP000825015">
    <property type="component" value="Chromosome"/>
</dbReference>
<evidence type="ECO:0000313" key="2">
    <source>
        <dbReference type="Proteomes" id="UP000825015"/>
    </source>
</evidence>
<gene>
    <name evidence="1" type="ORF">MarbSA_00420</name>
</gene>
<keyword evidence="2" id="KW-1185">Reference proteome</keyword>
<accession>A0ACA8R0V4</accession>
<name>A0ACA8R0V4_METAZ</name>
<sequence>MKRKNTYSPFNNLISRQLNLSDFNFEKPVQNCIKRFKNQFKIDLNENKLINFIFYTYNHAEECINKYSHYFSNHLYTQPTLFTILAMKIYLKLTYREISFLIDLSDNLKKFFHIKRAPHYTTLQKFFKRLPARILNKINQLILIENDIKPEMIVLDGSGFTNDNADKYYAQIRKKERKSYIKNHIAIDVKSRLILNYQTQKGPKYDTQFAIASIRKIKKYKPHYILADRAYDTEPIRKCINEEIEAFDQIPLKKRAKKGKYRLNSPTIFRNKIYRKRNNVESVFSVIKRLFDGTNQSKSTKLSIKETKLKNTIYNIHRSIQIN</sequence>
<protein>
    <submittedName>
        <fullName evidence="1">Uncharacterized protein</fullName>
    </submittedName>
</protein>
<proteinExistence type="predicted"/>